<gene>
    <name evidence="1" type="ORF">GCM10009425_12010</name>
</gene>
<dbReference type="Proteomes" id="UP000616499">
    <property type="component" value="Unassembled WGS sequence"/>
</dbReference>
<dbReference type="RefSeq" id="WP_188865197.1">
    <property type="nucleotide sequence ID" value="NZ_BMNW01000002.1"/>
</dbReference>
<comment type="caution">
    <text evidence="1">The sequence shown here is derived from an EMBL/GenBank/DDBJ whole genome shotgun (WGS) entry which is preliminary data.</text>
</comment>
<evidence type="ECO:0008006" key="3">
    <source>
        <dbReference type="Google" id="ProtNLM"/>
    </source>
</evidence>
<proteinExistence type="predicted"/>
<accession>A0ABQ2GMM1</accession>
<evidence type="ECO:0000313" key="2">
    <source>
        <dbReference type="Proteomes" id="UP000616499"/>
    </source>
</evidence>
<organism evidence="1 2">
    <name type="scientific">Pseudomonas asuensis</name>
    <dbReference type="NCBI Taxonomy" id="1825787"/>
    <lineage>
        <taxon>Bacteria</taxon>
        <taxon>Pseudomonadati</taxon>
        <taxon>Pseudomonadota</taxon>
        <taxon>Gammaproteobacteria</taxon>
        <taxon>Pseudomonadales</taxon>
        <taxon>Pseudomonadaceae</taxon>
        <taxon>Pseudomonas</taxon>
    </lineage>
</organism>
<dbReference type="EMBL" id="BMNW01000002">
    <property type="protein sequence ID" value="GGM02312.1"/>
    <property type="molecule type" value="Genomic_DNA"/>
</dbReference>
<sequence length="73" mass="8271">MAKLPVTDAQALDINGREDVSTLIHHYDLQNFRYAEIQTVQNLNKALAEWPLLLETLQVVLPTQEQAKLKNAS</sequence>
<reference evidence="2" key="1">
    <citation type="journal article" date="2019" name="Int. J. Syst. Evol. Microbiol.">
        <title>The Global Catalogue of Microorganisms (GCM) 10K type strain sequencing project: providing services to taxonomists for standard genome sequencing and annotation.</title>
        <authorList>
            <consortium name="The Broad Institute Genomics Platform"/>
            <consortium name="The Broad Institute Genome Sequencing Center for Infectious Disease"/>
            <person name="Wu L."/>
            <person name="Ma J."/>
        </authorList>
    </citation>
    <scope>NUCLEOTIDE SEQUENCE [LARGE SCALE GENOMIC DNA]</scope>
    <source>
        <strain evidence="2">JCM 13501</strain>
    </source>
</reference>
<keyword evidence="2" id="KW-1185">Reference proteome</keyword>
<dbReference type="InterPro" id="IPR024487">
    <property type="entry name" value="CBP_BcsR"/>
</dbReference>
<name>A0ABQ2GMM1_9PSED</name>
<protein>
    <recommendedName>
        <fullName evidence="3">Cellulose biosynthesis protein BcsR</fullName>
    </recommendedName>
</protein>
<dbReference type="Pfam" id="PF10945">
    <property type="entry name" value="CBP_BcsR"/>
    <property type="match status" value="1"/>
</dbReference>
<evidence type="ECO:0000313" key="1">
    <source>
        <dbReference type="EMBL" id="GGM02312.1"/>
    </source>
</evidence>